<dbReference type="Gene3D" id="3.40.50.150">
    <property type="entry name" value="Vaccinia Virus protein VP39"/>
    <property type="match status" value="2"/>
</dbReference>
<dbReference type="Proteomes" id="UP000191931">
    <property type="component" value="Unassembled WGS sequence"/>
</dbReference>
<keyword evidence="7" id="KW-1185">Reference proteome</keyword>
<dbReference type="EMBL" id="FWEV01000117">
    <property type="protein sequence ID" value="SLM29964.1"/>
    <property type="molecule type" value="Genomic_DNA"/>
</dbReference>
<reference evidence="6 7" key="1">
    <citation type="submission" date="2017-03" db="EMBL/GenBank/DDBJ databases">
        <authorList>
            <person name="Afonso C.L."/>
            <person name="Miller P.J."/>
            <person name="Scott M.A."/>
            <person name="Spackman E."/>
            <person name="Goraichik I."/>
            <person name="Dimitrov K.M."/>
            <person name="Suarez D.L."/>
            <person name="Swayne D.E."/>
        </authorList>
    </citation>
    <scope>NUCLEOTIDE SEQUENCE [LARGE SCALE GENOMIC DNA]</scope>
    <source>
        <strain evidence="6">PRJEB14757</strain>
    </source>
</reference>
<evidence type="ECO:0008006" key="8">
    <source>
        <dbReference type="Google" id="ProtNLM"/>
    </source>
</evidence>
<dbReference type="SUPFAM" id="SSF53335">
    <property type="entry name" value="S-adenosyl-L-methionine-dependent methyltransferases"/>
    <property type="match status" value="2"/>
</dbReference>
<dbReference type="InterPro" id="IPR029063">
    <property type="entry name" value="SAM-dependent_MTases_sf"/>
</dbReference>
<feature type="region of interest" description="Disordered" evidence="1">
    <location>
        <begin position="1227"/>
        <end position="1259"/>
    </location>
</feature>
<dbReference type="InterPro" id="IPR013216">
    <property type="entry name" value="Methyltransf_11"/>
</dbReference>
<dbReference type="RefSeq" id="WP_080807165.1">
    <property type="nucleotide sequence ID" value="NZ_LT828556.1"/>
</dbReference>
<dbReference type="Pfam" id="PF13649">
    <property type="entry name" value="Methyltransf_25"/>
    <property type="match status" value="1"/>
</dbReference>
<feature type="region of interest" description="Disordered" evidence="1">
    <location>
        <begin position="722"/>
        <end position="743"/>
    </location>
</feature>
<sequence length="1596" mass="181102">MSEHEKSRVMIITHGLYPVPGYTVSGNGVRAWSLAVALADNNFDVIYSTPLDTVHPHTPRVEVTLAPFSDKNSLHGIIETHNPDVLIVGYWAYIHLIPLNVNVPIVMDLLAPWMLEASFQENGGMSFDPVDYLNALGRGDYFMCCTWRQKAFHTAWLFLSGVQGSHFPIDIVPISTLPDLPVRPDNRHISASDDTINRHISKPDIIKFIYGGVVWPWRSPQEWISQMLDILNRDKNGELKLITGNYPLAANADSEKIRLFNGNEYDDVLIQLDLLPYEEMEKVFLEADVGIELGSRNCERELSFSFRLIEYLRCGLPVICNDFLEVSDLVRKYDAGWVLDSSDPSAFEEVLKRILSGQEDILLKRKNAIALVQEKFNIFETVKPLVNFCRNPVKSEKNSMLNGLFPGSMTDSMTESDFSVEGKEGGGFIETCLFKAAGKNLKLNLFQLSDSLPVQPLPDLLKNEQEPFDYQQRAIDRFLEYADVSGKTVLEIGADDAVVMRKLSEKGMSLGLGVNNWYWHDKEHKTVKVADNIILSWGDIRSVPLEDESFDLIIAIAAFEHVRELDQALREMHRLLKPGGIIYSYYGPIWSCGVGHHLWFEREGVYYRFSELESTLPILENYEHLLMDREEMSIKLRKKWDQDAVDDFIYQIYDNDHINRYMYSDYAKLFNNSDFKVVAFEKADGMEIDPEVQRQLTLKYGPENDFTCGNLEVVLEKEIVSKKDAASEQDTPRSATVPHEFESSLSVCENSSSTIESSLPVSENTPSQSESNSPGTENLLSAQESLTSSQILDKISRGSRLLYRALVKRMLMPLISRRGKKNLAIITREDLFPVEHGAAAKIYHTARALSFEYDEVYLVTLDREKFYVFSNGEFHEELYPRLFRTLFYPTEEMMRKKIKAVGIPDDEAFLFFPLFDDNFKLRVLYVALQKSIEVYQAEFPFFMDACSWAHKIFGGKRSIVEHNVEFQRIFDNHRTSDAVKEWIKAYEVRLCNMVDHVVTVSHNDTHDLVKAGVSKDKITMIPHGVDIENFNKASWKSGLSRDSIRNRFGIFQDDVVLIFHGIFCYGPNSEAAQLIGSQILPELNRRGYAPKCLAVGKYPPDKSNHPDLIYTGVVEHVAPYLLAADIAVVPLQDGGGTRMKILEYFAAGLPVVATPKGAEGICVTPGKEIIIEPDMTLFVDALVELIQNSEKRFKTGEAGRLFVQQMDWMKIGKHYANLYDNIHEASTNPSASSQITPSGVSPESSSDYSPITPSGASSPTVASTSLSLASVLSPRASSPTVSSIGSEYREPVEMDYTKGYEYERLIEEEKAHYSEIEVTERLTEGGRHAHSAWEYYWQRVGSHIQQNAGEYADVTGYLEKIVPQERPIRILSLGSGYCGQELMLARQFSKEYEITCVDINEALFEKARKVAVEENLNIVFKSGDLNFLTIEKSSYDMIYAHAVLHHVINLEILYDQIASGLTSQGFFHLVEVVGENRRLLWEENEKFVNSLLAVCPDEFISGHKVKPDEEEEGMEGVRQEEILSLLKSRFTPDYEYLHGAFMRFVCLHEVIGKSLEPASEDARKYLDFLIECDESCVGKKMLRPLEVWGIYRPISV</sequence>
<dbReference type="Gene3D" id="3.40.50.2000">
    <property type="entry name" value="Glycogen Phosphorylase B"/>
    <property type="match status" value="3"/>
</dbReference>
<dbReference type="Pfam" id="PF00534">
    <property type="entry name" value="Glycos_transf_1"/>
    <property type="match status" value="1"/>
</dbReference>
<evidence type="ECO:0000259" key="4">
    <source>
        <dbReference type="Pfam" id="PF13439"/>
    </source>
</evidence>
<evidence type="ECO:0000259" key="3">
    <source>
        <dbReference type="Pfam" id="PF08241"/>
    </source>
</evidence>
<dbReference type="InterPro" id="IPR041698">
    <property type="entry name" value="Methyltransf_25"/>
</dbReference>
<accession>A0A1W1HBU6</accession>
<dbReference type="SUPFAM" id="SSF53756">
    <property type="entry name" value="UDP-Glycosyltransferase/glycogen phosphorylase"/>
    <property type="match status" value="2"/>
</dbReference>
<name>A0A1W1HBU6_9BACT</name>
<feature type="domain" description="Methyltransferase" evidence="5">
    <location>
        <begin position="1370"/>
        <end position="1465"/>
    </location>
</feature>
<dbReference type="Pfam" id="PF13439">
    <property type="entry name" value="Glyco_transf_4"/>
    <property type="match status" value="1"/>
</dbReference>
<evidence type="ECO:0000313" key="7">
    <source>
        <dbReference type="Proteomes" id="UP000191931"/>
    </source>
</evidence>
<dbReference type="InterPro" id="IPR001296">
    <property type="entry name" value="Glyco_trans_1"/>
</dbReference>
<dbReference type="InterPro" id="IPR028098">
    <property type="entry name" value="Glyco_trans_4-like_N"/>
</dbReference>
<dbReference type="PANTHER" id="PTHR12526">
    <property type="entry name" value="GLYCOSYLTRANSFERASE"/>
    <property type="match status" value="1"/>
</dbReference>
<dbReference type="STRING" id="1246637.MTBBW1_2030054"/>
<feature type="domain" description="Methyltransferase type 11" evidence="3">
    <location>
        <begin position="533"/>
        <end position="583"/>
    </location>
</feature>
<dbReference type="GO" id="GO:0008757">
    <property type="term" value="F:S-adenosylmethionine-dependent methyltransferase activity"/>
    <property type="evidence" value="ECO:0007669"/>
    <property type="project" value="InterPro"/>
</dbReference>
<organism evidence="6 7">
    <name type="scientific">Desulfamplus magnetovallimortis</name>
    <dbReference type="NCBI Taxonomy" id="1246637"/>
    <lineage>
        <taxon>Bacteria</taxon>
        <taxon>Pseudomonadati</taxon>
        <taxon>Thermodesulfobacteriota</taxon>
        <taxon>Desulfobacteria</taxon>
        <taxon>Desulfobacterales</taxon>
        <taxon>Desulfobacteraceae</taxon>
        <taxon>Desulfamplus</taxon>
    </lineage>
</organism>
<feature type="domain" description="Glycosyl transferase family 1" evidence="2">
    <location>
        <begin position="279"/>
        <end position="359"/>
    </location>
</feature>
<gene>
    <name evidence="6" type="ORF">MTBBW1_2030054</name>
</gene>
<feature type="domain" description="Glycosyltransferase subfamily 4-like N-terminal" evidence="4">
    <location>
        <begin position="927"/>
        <end position="1028"/>
    </location>
</feature>
<evidence type="ECO:0000256" key="1">
    <source>
        <dbReference type="SAM" id="MobiDB-lite"/>
    </source>
</evidence>
<dbReference type="CDD" id="cd03801">
    <property type="entry name" value="GT4_PimA-like"/>
    <property type="match status" value="2"/>
</dbReference>
<protein>
    <recommendedName>
        <fullName evidence="8">Methyltransferase type 11 domain-containing protein</fullName>
    </recommendedName>
</protein>
<evidence type="ECO:0000313" key="6">
    <source>
        <dbReference type="EMBL" id="SLM29964.1"/>
    </source>
</evidence>
<feature type="region of interest" description="Disordered" evidence="1">
    <location>
        <begin position="755"/>
        <end position="782"/>
    </location>
</feature>
<dbReference type="Pfam" id="PF13692">
    <property type="entry name" value="Glyco_trans_1_4"/>
    <property type="match status" value="1"/>
</dbReference>
<dbReference type="Pfam" id="PF08241">
    <property type="entry name" value="Methyltransf_11"/>
    <property type="match status" value="1"/>
</dbReference>
<evidence type="ECO:0000259" key="5">
    <source>
        <dbReference type="Pfam" id="PF13649"/>
    </source>
</evidence>
<dbReference type="OrthoDB" id="9807209at2"/>
<dbReference type="GO" id="GO:0016757">
    <property type="term" value="F:glycosyltransferase activity"/>
    <property type="evidence" value="ECO:0007669"/>
    <property type="project" value="InterPro"/>
</dbReference>
<evidence type="ECO:0000259" key="2">
    <source>
        <dbReference type="Pfam" id="PF00534"/>
    </source>
</evidence>
<dbReference type="CDD" id="cd02440">
    <property type="entry name" value="AdoMet_MTases"/>
    <property type="match status" value="2"/>
</dbReference>
<feature type="compositionally biased region" description="Polar residues" evidence="1">
    <location>
        <begin position="1227"/>
        <end position="1255"/>
    </location>
</feature>
<dbReference type="PANTHER" id="PTHR12526:SF600">
    <property type="entry name" value="GLYCOSYL TRANSFERASE GROUP 1"/>
    <property type="match status" value="1"/>
</dbReference>
<proteinExistence type="predicted"/>